<evidence type="ECO:0000259" key="8">
    <source>
        <dbReference type="Pfam" id="PF18052"/>
    </source>
</evidence>
<dbReference type="InterPro" id="IPR041118">
    <property type="entry name" value="Rx_N"/>
</dbReference>
<dbReference type="AlphaFoldDB" id="A0A8J5WDQ1"/>
<organism evidence="9 10">
    <name type="scientific">Zizania palustris</name>
    <name type="common">Northern wild rice</name>
    <dbReference type="NCBI Taxonomy" id="103762"/>
    <lineage>
        <taxon>Eukaryota</taxon>
        <taxon>Viridiplantae</taxon>
        <taxon>Streptophyta</taxon>
        <taxon>Embryophyta</taxon>
        <taxon>Tracheophyta</taxon>
        <taxon>Spermatophyta</taxon>
        <taxon>Magnoliopsida</taxon>
        <taxon>Liliopsida</taxon>
        <taxon>Poales</taxon>
        <taxon>Poaceae</taxon>
        <taxon>BOP clade</taxon>
        <taxon>Oryzoideae</taxon>
        <taxon>Oryzeae</taxon>
        <taxon>Zizaniinae</taxon>
        <taxon>Zizania</taxon>
    </lineage>
</organism>
<evidence type="ECO:0008006" key="11">
    <source>
        <dbReference type="Google" id="ProtNLM"/>
    </source>
</evidence>
<evidence type="ECO:0000313" key="10">
    <source>
        <dbReference type="Proteomes" id="UP000729402"/>
    </source>
</evidence>
<gene>
    <name evidence="9" type="ORF">GUJ93_ZPchr0010g8725</name>
</gene>
<sequence>MGSHYAFSKVADALVQRITRTCGIDGDRRKLERQPLAIQCKLIDAEEKSETSPDVKRWMTDVRAVAYEADDVLDDFQYEALHREAQIGDSAIRKVLCYFTPHRPLLFCASTMSKKLSNVLNKINELIEEMNKFGLVQLTEPQQLSYRQTRSVMDDSAVIMGRDDDMEVVVKLLMEQQDEHKLQVLPIVGMGGLGKTTLAKMVYNDYMIQNHFELKMWHCVSENFEVASLLKSIIELATNSTYTFPERVERLRRKLQAVIGQKRFLLVLDGVCNEEEKKWKDDLKPLLSLLVVVEVL</sequence>
<evidence type="ECO:0000256" key="1">
    <source>
        <dbReference type="ARBA" id="ARBA00008894"/>
    </source>
</evidence>
<dbReference type="PANTHER" id="PTHR36766">
    <property type="entry name" value="PLANT BROAD-SPECTRUM MILDEW RESISTANCE PROTEIN RPW8"/>
    <property type="match status" value="1"/>
</dbReference>
<reference evidence="9" key="1">
    <citation type="journal article" date="2021" name="bioRxiv">
        <title>Whole Genome Assembly and Annotation of Northern Wild Rice, Zizania palustris L., Supports a Whole Genome Duplication in the Zizania Genus.</title>
        <authorList>
            <person name="Haas M."/>
            <person name="Kono T."/>
            <person name="Macchietto M."/>
            <person name="Millas R."/>
            <person name="McGilp L."/>
            <person name="Shao M."/>
            <person name="Duquette J."/>
            <person name="Hirsch C.N."/>
            <person name="Kimball J."/>
        </authorList>
    </citation>
    <scope>NUCLEOTIDE SEQUENCE</scope>
    <source>
        <tissue evidence="9">Fresh leaf tissue</tissue>
    </source>
</reference>
<keyword evidence="6" id="KW-0067">ATP-binding</keyword>
<protein>
    <recommendedName>
        <fullName evidence="11">NB-ARC domain-containing protein</fullName>
    </recommendedName>
</protein>
<keyword evidence="3" id="KW-0677">Repeat</keyword>
<proteinExistence type="inferred from homology"/>
<evidence type="ECO:0000256" key="5">
    <source>
        <dbReference type="ARBA" id="ARBA00022821"/>
    </source>
</evidence>
<comment type="similarity">
    <text evidence="1">Belongs to the disease resistance NB-LRR family.</text>
</comment>
<accession>A0A8J5WDQ1</accession>
<dbReference type="GO" id="GO:0043531">
    <property type="term" value="F:ADP binding"/>
    <property type="evidence" value="ECO:0007669"/>
    <property type="project" value="InterPro"/>
</dbReference>
<feature type="domain" description="NB-ARC" evidence="7">
    <location>
        <begin position="163"/>
        <end position="279"/>
    </location>
</feature>
<dbReference type="GO" id="GO:0006952">
    <property type="term" value="P:defense response"/>
    <property type="evidence" value="ECO:0007669"/>
    <property type="project" value="UniProtKB-KW"/>
</dbReference>
<dbReference type="Pfam" id="PF18052">
    <property type="entry name" value="Rx_N"/>
    <property type="match status" value="1"/>
</dbReference>
<evidence type="ECO:0000256" key="6">
    <source>
        <dbReference type="ARBA" id="ARBA00022840"/>
    </source>
</evidence>
<dbReference type="OrthoDB" id="786390at2759"/>
<evidence type="ECO:0000256" key="4">
    <source>
        <dbReference type="ARBA" id="ARBA00022741"/>
    </source>
</evidence>
<dbReference type="InterPro" id="IPR002182">
    <property type="entry name" value="NB-ARC"/>
</dbReference>
<dbReference type="Proteomes" id="UP000729402">
    <property type="component" value="Unassembled WGS sequence"/>
</dbReference>
<comment type="caution">
    <text evidence="9">The sequence shown here is derived from an EMBL/GenBank/DDBJ whole genome shotgun (WGS) entry which is preliminary data.</text>
</comment>
<evidence type="ECO:0000313" key="9">
    <source>
        <dbReference type="EMBL" id="KAG8087784.1"/>
    </source>
</evidence>
<evidence type="ECO:0000259" key="7">
    <source>
        <dbReference type="Pfam" id="PF00931"/>
    </source>
</evidence>
<keyword evidence="2" id="KW-0433">Leucine-rich repeat</keyword>
<evidence type="ECO:0000256" key="3">
    <source>
        <dbReference type="ARBA" id="ARBA00022737"/>
    </source>
</evidence>
<reference evidence="9" key="2">
    <citation type="submission" date="2021-02" db="EMBL/GenBank/DDBJ databases">
        <authorList>
            <person name="Kimball J.A."/>
            <person name="Haas M.W."/>
            <person name="Macchietto M."/>
            <person name="Kono T."/>
            <person name="Duquette J."/>
            <person name="Shao M."/>
        </authorList>
    </citation>
    <scope>NUCLEOTIDE SEQUENCE</scope>
    <source>
        <tissue evidence="9">Fresh leaf tissue</tissue>
    </source>
</reference>
<keyword evidence="10" id="KW-1185">Reference proteome</keyword>
<keyword evidence="4" id="KW-0547">Nucleotide-binding</keyword>
<dbReference type="PANTHER" id="PTHR36766:SF64">
    <property type="entry name" value="OS12G0206100 PROTEIN"/>
    <property type="match status" value="1"/>
</dbReference>
<dbReference type="Pfam" id="PF00931">
    <property type="entry name" value="NB-ARC"/>
    <property type="match status" value="1"/>
</dbReference>
<evidence type="ECO:0000256" key="2">
    <source>
        <dbReference type="ARBA" id="ARBA00022614"/>
    </source>
</evidence>
<keyword evidence="5" id="KW-0611">Plant defense</keyword>
<feature type="domain" description="Disease resistance N-terminal" evidence="8">
    <location>
        <begin position="6"/>
        <end position="86"/>
    </location>
</feature>
<name>A0A8J5WDQ1_ZIZPA</name>
<dbReference type="EMBL" id="JAAALK010000082">
    <property type="protein sequence ID" value="KAG8087784.1"/>
    <property type="molecule type" value="Genomic_DNA"/>
</dbReference>
<dbReference type="GO" id="GO:0005524">
    <property type="term" value="F:ATP binding"/>
    <property type="evidence" value="ECO:0007669"/>
    <property type="project" value="UniProtKB-KW"/>
</dbReference>